<sequence length="41" mass="4658">MYVAELEEQWRRAAEADATILRAMTGMIGQALPHMRPDKLS</sequence>
<protein>
    <recommendedName>
        <fullName evidence="3">MarR family transcriptional regulator</fullName>
    </recommendedName>
</protein>
<comment type="caution">
    <text evidence="1">The sequence shown here is derived from an EMBL/GenBank/DDBJ whole genome shotgun (WGS) entry which is preliminary data.</text>
</comment>
<evidence type="ECO:0000313" key="2">
    <source>
        <dbReference type="Proteomes" id="UP001551675"/>
    </source>
</evidence>
<dbReference type="RefSeq" id="WP_358134614.1">
    <property type="nucleotide sequence ID" value="NZ_JBFALK010000010.1"/>
</dbReference>
<name>A0ABV3GGW6_MICGL</name>
<dbReference type="EMBL" id="JBFALK010000010">
    <property type="protein sequence ID" value="MEV0970880.1"/>
    <property type="molecule type" value="Genomic_DNA"/>
</dbReference>
<evidence type="ECO:0008006" key="3">
    <source>
        <dbReference type="Google" id="ProtNLM"/>
    </source>
</evidence>
<proteinExistence type="predicted"/>
<gene>
    <name evidence="1" type="ORF">AB0I59_19815</name>
</gene>
<accession>A0ABV3GGW6</accession>
<organism evidence="1 2">
    <name type="scientific">Microtetraspora glauca</name>
    <dbReference type="NCBI Taxonomy" id="1996"/>
    <lineage>
        <taxon>Bacteria</taxon>
        <taxon>Bacillati</taxon>
        <taxon>Actinomycetota</taxon>
        <taxon>Actinomycetes</taxon>
        <taxon>Streptosporangiales</taxon>
        <taxon>Streptosporangiaceae</taxon>
        <taxon>Microtetraspora</taxon>
    </lineage>
</organism>
<evidence type="ECO:0000313" key="1">
    <source>
        <dbReference type="EMBL" id="MEV0970880.1"/>
    </source>
</evidence>
<reference evidence="1 2" key="1">
    <citation type="submission" date="2024-06" db="EMBL/GenBank/DDBJ databases">
        <title>The Natural Products Discovery Center: Release of the First 8490 Sequenced Strains for Exploring Actinobacteria Biosynthetic Diversity.</title>
        <authorList>
            <person name="Kalkreuter E."/>
            <person name="Kautsar S.A."/>
            <person name="Yang D."/>
            <person name="Bader C.D."/>
            <person name="Teijaro C.N."/>
            <person name="Fluegel L."/>
            <person name="Davis C.M."/>
            <person name="Simpson J.R."/>
            <person name="Lauterbach L."/>
            <person name="Steele A.D."/>
            <person name="Gui C."/>
            <person name="Meng S."/>
            <person name="Li G."/>
            <person name="Viehrig K."/>
            <person name="Ye F."/>
            <person name="Su P."/>
            <person name="Kiefer A.F."/>
            <person name="Nichols A."/>
            <person name="Cepeda A.J."/>
            <person name="Yan W."/>
            <person name="Fan B."/>
            <person name="Jiang Y."/>
            <person name="Adhikari A."/>
            <person name="Zheng C.-J."/>
            <person name="Schuster L."/>
            <person name="Cowan T.M."/>
            <person name="Smanski M.J."/>
            <person name="Chevrette M.G."/>
            <person name="De Carvalho L.P.S."/>
            <person name="Shen B."/>
        </authorList>
    </citation>
    <scope>NUCLEOTIDE SEQUENCE [LARGE SCALE GENOMIC DNA]</scope>
    <source>
        <strain evidence="1 2">NPDC050100</strain>
    </source>
</reference>
<keyword evidence="2" id="KW-1185">Reference proteome</keyword>
<dbReference type="Proteomes" id="UP001551675">
    <property type="component" value="Unassembled WGS sequence"/>
</dbReference>